<dbReference type="GO" id="GO:0005634">
    <property type="term" value="C:nucleus"/>
    <property type="evidence" value="ECO:0007669"/>
    <property type="project" value="UniProtKB-SubCell"/>
</dbReference>
<organism evidence="10">
    <name type="scientific">Tanacetum cinerariifolium</name>
    <name type="common">Dalmatian daisy</name>
    <name type="synonym">Chrysanthemum cinerariifolium</name>
    <dbReference type="NCBI Taxonomy" id="118510"/>
    <lineage>
        <taxon>Eukaryota</taxon>
        <taxon>Viridiplantae</taxon>
        <taxon>Streptophyta</taxon>
        <taxon>Embryophyta</taxon>
        <taxon>Tracheophyta</taxon>
        <taxon>Spermatophyta</taxon>
        <taxon>Magnoliopsida</taxon>
        <taxon>eudicotyledons</taxon>
        <taxon>Gunneridae</taxon>
        <taxon>Pentapetalae</taxon>
        <taxon>asterids</taxon>
        <taxon>campanulids</taxon>
        <taxon>Asterales</taxon>
        <taxon>Asteraceae</taxon>
        <taxon>Asteroideae</taxon>
        <taxon>Anthemideae</taxon>
        <taxon>Anthemidinae</taxon>
        <taxon>Tanacetum</taxon>
    </lineage>
</organism>
<protein>
    <recommendedName>
        <fullName evidence="8">Auxin-responsive protein</fullName>
    </recommendedName>
</protein>
<sequence>MELHLGLALSSSSSSASSCSSHFDLNGNHNYDHESVHYSQKRKYGNEDKHVPHTLPLLVWNNFCNTNMFSEDNLLDDHDGDNEVESNSIFVHQRNDGGVIGWPPVKLCRRKNLCDPKLSHEDGDNRSKSMYVKVHMEGIGIARKVDLNLHNSYQTLVHTLANMFGKCYEDVKLTYQDEEGDWLLAGDVPWGNFVKTVQRLKLVRN</sequence>
<proteinExistence type="inferred from homology"/>
<dbReference type="AlphaFoldDB" id="A0A699GX33"/>
<evidence type="ECO:0000313" key="10">
    <source>
        <dbReference type="EMBL" id="GEW68870.1"/>
    </source>
</evidence>
<evidence type="ECO:0000256" key="5">
    <source>
        <dbReference type="ARBA" id="ARBA00023163"/>
    </source>
</evidence>
<name>A0A699GX33_TANCI</name>
<dbReference type="EMBL" id="BKCJ010069351">
    <property type="protein sequence ID" value="GEW68870.1"/>
    <property type="molecule type" value="Genomic_DNA"/>
</dbReference>
<reference evidence="10" key="1">
    <citation type="journal article" date="2019" name="Sci. Rep.">
        <title>Draft genome of Tanacetum cinerariifolium, the natural source of mosquito coil.</title>
        <authorList>
            <person name="Yamashiro T."/>
            <person name="Shiraishi A."/>
            <person name="Satake H."/>
            <person name="Nakayama K."/>
        </authorList>
    </citation>
    <scope>NUCLEOTIDE SEQUENCE</scope>
</reference>
<accession>A0A699GX33</accession>
<comment type="similarity">
    <text evidence="2 8">Belongs to the Aux/IAA family.</text>
</comment>
<keyword evidence="7 8" id="KW-0927">Auxin signaling pathway</keyword>
<dbReference type="SUPFAM" id="SSF54277">
    <property type="entry name" value="CAD &amp; PB1 domains"/>
    <property type="match status" value="1"/>
</dbReference>
<comment type="function">
    <text evidence="8">Aux/IAA proteins are short-lived transcriptional factors that function as repressors of early auxin response genes at low auxin concentrations.</text>
</comment>
<dbReference type="InterPro" id="IPR033389">
    <property type="entry name" value="AUX/IAA_dom"/>
</dbReference>
<dbReference type="GO" id="GO:0006355">
    <property type="term" value="P:regulation of DNA-templated transcription"/>
    <property type="evidence" value="ECO:0007669"/>
    <property type="project" value="InterPro"/>
</dbReference>
<feature type="domain" description="PB1" evidence="9">
    <location>
        <begin position="129"/>
        <end position="205"/>
    </location>
</feature>
<evidence type="ECO:0000259" key="9">
    <source>
        <dbReference type="PROSITE" id="PS51745"/>
    </source>
</evidence>
<dbReference type="GO" id="GO:0009734">
    <property type="term" value="P:auxin-activated signaling pathway"/>
    <property type="evidence" value="ECO:0007669"/>
    <property type="project" value="UniProtKB-UniRule"/>
</dbReference>
<keyword evidence="4 8" id="KW-0805">Transcription regulation</keyword>
<evidence type="ECO:0000256" key="4">
    <source>
        <dbReference type="ARBA" id="ARBA00023015"/>
    </source>
</evidence>
<evidence type="ECO:0000256" key="3">
    <source>
        <dbReference type="ARBA" id="ARBA00022491"/>
    </source>
</evidence>
<keyword evidence="3 8" id="KW-0678">Repressor</keyword>
<dbReference type="InterPro" id="IPR053793">
    <property type="entry name" value="PB1-like"/>
</dbReference>
<evidence type="ECO:0000256" key="1">
    <source>
        <dbReference type="ARBA" id="ARBA00004123"/>
    </source>
</evidence>
<evidence type="ECO:0000256" key="2">
    <source>
        <dbReference type="ARBA" id="ARBA00006728"/>
    </source>
</evidence>
<gene>
    <name evidence="10" type="ORF">Tci_240846</name>
</gene>
<comment type="caution">
    <text evidence="10">The sequence shown here is derived from an EMBL/GenBank/DDBJ whole genome shotgun (WGS) entry which is preliminary data.</text>
</comment>
<evidence type="ECO:0000256" key="8">
    <source>
        <dbReference type="RuleBase" id="RU004549"/>
    </source>
</evidence>
<keyword evidence="5 8" id="KW-0804">Transcription</keyword>
<dbReference type="InterPro" id="IPR003311">
    <property type="entry name" value="AUX_IAA"/>
</dbReference>
<dbReference type="Pfam" id="PF02309">
    <property type="entry name" value="AUX_IAA"/>
    <property type="match status" value="2"/>
</dbReference>
<comment type="subunit">
    <text evidence="8">Homodimers and heterodimers.</text>
</comment>
<dbReference type="PANTHER" id="PTHR31734">
    <property type="entry name" value="AUXIN-RESPONSIVE PROTEIN IAA17"/>
    <property type="match status" value="1"/>
</dbReference>
<evidence type="ECO:0000256" key="7">
    <source>
        <dbReference type="ARBA" id="ARBA00023294"/>
    </source>
</evidence>
<dbReference type="PROSITE" id="PS51745">
    <property type="entry name" value="PB1"/>
    <property type="match status" value="1"/>
</dbReference>
<evidence type="ECO:0000256" key="6">
    <source>
        <dbReference type="ARBA" id="ARBA00023242"/>
    </source>
</evidence>
<dbReference type="PANTHER" id="PTHR31734:SF189">
    <property type="entry name" value="AUXIN-RESPONSIVE PROTEIN"/>
    <property type="match status" value="1"/>
</dbReference>
<dbReference type="Gene3D" id="3.10.20.90">
    <property type="entry name" value="Phosphatidylinositol 3-kinase Catalytic Subunit, Chain A, domain 1"/>
    <property type="match status" value="1"/>
</dbReference>
<comment type="subcellular location">
    <subcellularLocation>
        <location evidence="1 8">Nucleus</location>
    </subcellularLocation>
</comment>
<keyword evidence="6 8" id="KW-0539">Nucleus</keyword>